<dbReference type="InterPro" id="IPR036322">
    <property type="entry name" value="WD40_repeat_dom_sf"/>
</dbReference>
<dbReference type="SUPFAM" id="SSF50998">
    <property type="entry name" value="Quinoprotein alcohol dehydrogenase-like"/>
    <property type="match status" value="1"/>
</dbReference>
<evidence type="ECO:0000259" key="9">
    <source>
        <dbReference type="Pfam" id="PF10433"/>
    </source>
</evidence>
<dbReference type="Pfam" id="PF10433">
    <property type="entry name" value="Beta-prop_RSE1_1st"/>
    <property type="match status" value="1"/>
</dbReference>
<dbReference type="Pfam" id="PF23726">
    <property type="entry name" value="Beta-prop_RSE1_2nd"/>
    <property type="match status" value="1"/>
</dbReference>
<feature type="region of interest" description="Disordered" evidence="7">
    <location>
        <begin position="766"/>
        <end position="789"/>
    </location>
</feature>
<dbReference type="Proteomes" id="UP001642483">
    <property type="component" value="Unassembled WGS sequence"/>
</dbReference>
<comment type="caution">
    <text evidence="11">The sequence shown here is derived from an EMBL/GenBank/DDBJ whole genome shotgun (WGS) entry which is preliminary data.</text>
</comment>
<sequence>MSFNYVVTAHKPTAVNKCITGNFTAPNELNLLIAKNTRLEIFMVSPEGLKPVKELSIYGRIAVMELFRPQGEEKDLLFILTERNHGCILNYKKKEDGCEIITKASGDLSDPIGRPPETGIIGIIDPTSKLIGLRLYEGVFKFLPYDPSSEELRPFNIRIEELSVIDAQFLHGYSTPTMAIIYQNSQGRHVKTHIVDVRDKEVKPGPWKQENVDAEANMIIAVPEPLKGCVIIGQDSITYHNGDKYIPIAIPEVKHTINCFAPIDKDGSRYLLGDLAGNLFILLFEKEELMNGDESVRDLKIEFLGEVSIPESISYLDNGVVYIGSRLGDSQLVNLHTEPVQQHDGSSASPTMVTVMDTYTNLGPIVDMCVVDLDRQGQGQLVTCSGAFKEGSLRVIRNGIGIQEHASIDLPGIKGLWPLKVSSSKNTYDTLVISFVGHSRVLKLSGEEVEETELSGFDDEKQTFLCTNVCFDQLLQITECSVRLLSCSERKCVFEWKPKDDRHISVATCNHSQILLAVGNLLYYLEIKLGEVEECQHVDLPHEVACLSIDPLEFDSGGKGDGMDVESTPPVSKICAVGLWRDNTARVLKIPTLEEMYQEKLAEEIIPRSILLAQFDRINYLLVTLGDGTLIYFTLSATTGNLTDKKRVPLGTQPTSLRAFTSGGTRTVFACSDRPTVIYSSNKKLVFSNVNLKEVSHMCPLDSEGYPNSLALANGSTLLIGTIDEIQKLHIRTVPLQESPRRIAYQEESQCFGVATLRTDIVMNGKPESSRQSASLRASTSSKSGPIETASRSLDIGKSLFGDELDIGSFLVIDQHTFEVHHSFEFALHEEPMSVMSCQLGEDNASYFVVGTALVYPEETEPKIGRIFVFRYFENKLTVVSSKTVRGAVYSLCEFNGNVLASINNTVCVYQWTVERELHVECSHQSNILALYLKCKGDFVLVGDLMRSMNILSYKHIEGNLDEIARDYNPNWMSAVEIIDDDNFLGAENFYNLFVCQKDSAATTDEERSRLRETCLFHLGDFVNIFRHGSLVMQNVGETSAAGQSHILFGTVHGCIGVVTSLNEDLSFCTNRKVEEHKGFVDGDLIENFLDLSQDKMHEVAKNLTIKEDGTKRNATAEDVIKAVEEMSRIH</sequence>
<evidence type="ECO:0000313" key="12">
    <source>
        <dbReference type="Proteomes" id="UP001642483"/>
    </source>
</evidence>
<dbReference type="InterPro" id="IPR018846">
    <property type="entry name" value="Beta-prop_RSE1/DDB1/CPSF1_1st"/>
</dbReference>
<comment type="pathway">
    <text evidence="6">Protein modification; protein ubiquitination.</text>
</comment>
<accession>A0ABP0F8D7</accession>
<feature type="compositionally biased region" description="Low complexity" evidence="7">
    <location>
        <begin position="770"/>
        <end position="784"/>
    </location>
</feature>
<keyword evidence="6" id="KW-0234">DNA repair</keyword>
<dbReference type="Gene3D" id="1.10.150.910">
    <property type="match status" value="1"/>
</dbReference>
<comment type="function">
    <text evidence="6">Component of complexes involved in DNA repair and protein ubiquitination. May play a role in the regulation of the circadian clock.</text>
</comment>
<evidence type="ECO:0000256" key="6">
    <source>
        <dbReference type="RuleBase" id="RU368023"/>
    </source>
</evidence>
<evidence type="ECO:0000313" key="11">
    <source>
        <dbReference type="EMBL" id="CAK8675984.1"/>
    </source>
</evidence>
<feature type="domain" description="RSE1/DDB1/CPSF1 C-terminal" evidence="8">
    <location>
        <begin position="809"/>
        <end position="1065"/>
    </location>
</feature>
<comment type="subcellular location">
    <subcellularLocation>
        <location evidence="1 6">Nucleus</location>
    </subcellularLocation>
</comment>
<comment type="subunit">
    <text evidence="6">Component of the UV-DDB complex.</text>
</comment>
<evidence type="ECO:0000256" key="5">
    <source>
        <dbReference type="ARBA" id="ARBA00031668"/>
    </source>
</evidence>
<organism evidence="11 12">
    <name type="scientific">Clavelina lepadiformis</name>
    <name type="common">Light-bulb sea squirt</name>
    <name type="synonym">Ascidia lepadiformis</name>
    <dbReference type="NCBI Taxonomy" id="159417"/>
    <lineage>
        <taxon>Eukaryota</taxon>
        <taxon>Metazoa</taxon>
        <taxon>Chordata</taxon>
        <taxon>Tunicata</taxon>
        <taxon>Ascidiacea</taxon>
        <taxon>Aplousobranchia</taxon>
        <taxon>Clavelinidae</taxon>
        <taxon>Clavelina</taxon>
    </lineage>
</organism>
<evidence type="ECO:0000259" key="10">
    <source>
        <dbReference type="Pfam" id="PF23726"/>
    </source>
</evidence>
<evidence type="ECO:0000259" key="8">
    <source>
        <dbReference type="Pfam" id="PF03178"/>
    </source>
</evidence>
<evidence type="ECO:0000256" key="4">
    <source>
        <dbReference type="ARBA" id="ARBA00023242"/>
    </source>
</evidence>
<evidence type="ECO:0000256" key="1">
    <source>
        <dbReference type="ARBA" id="ARBA00004123"/>
    </source>
</evidence>
<dbReference type="Pfam" id="PF03178">
    <property type="entry name" value="CPSF_A"/>
    <property type="match status" value="1"/>
</dbReference>
<feature type="domain" description="RSE1/DDB1/CPSF1 first beta-propeller" evidence="9">
    <location>
        <begin position="14"/>
        <end position="346"/>
    </location>
</feature>
<evidence type="ECO:0000256" key="2">
    <source>
        <dbReference type="ARBA" id="ARBA00007453"/>
    </source>
</evidence>
<keyword evidence="12" id="KW-1185">Reference proteome</keyword>
<gene>
    <name evidence="11" type="ORF">CVLEPA_LOCUS5497</name>
</gene>
<evidence type="ECO:0000256" key="7">
    <source>
        <dbReference type="SAM" id="MobiDB-lite"/>
    </source>
</evidence>
<protein>
    <recommendedName>
        <fullName evidence="3 6">DNA damage-binding protein 1</fullName>
    </recommendedName>
    <alternativeName>
        <fullName evidence="5 6">Damage-specific DNA-binding protein 1</fullName>
    </alternativeName>
</protein>
<dbReference type="InterPro" id="IPR050358">
    <property type="entry name" value="RSE1/DDB1/CFT1"/>
</dbReference>
<reference evidence="11 12" key="1">
    <citation type="submission" date="2024-02" db="EMBL/GenBank/DDBJ databases">
        <authorList>
            <person name="Daric V."/>
            <person name="Darras S."/>
        </authorList>
    </citation>
    <scope>NUCLEOTIDE SEQUENCE [LARGE SCALE GENOMIC DNA]</scope>
</reference>
<dbReference type="InterPro" id="IPR058543">
    <property type="entry name" value="Beta-prop_RSE1/DDB1/CPSF1_2nd"/>
</dbReference>
<dbReference type="Gene3D" id="2.130.10.10">
    <property type="entry name" value="YVTN repeat-like/Quinoprotein amine dehydrogenase"/>
    <property type="match status" value="3"/>
</dbReference>
<evidence type="ECO:0000256" key="3">
    <source>
        <dbReference type="ARBA" id="ARBA00014577"/>
    </source>
</evidence>
<dbReference type="EMBL" id="CAWYQH010000024">
    <property type="protein sequence ID" value="CAK8675984.1"/>
    <property type="molecule type" value="Genomic_DNA"/>
</dbReference>
<name>A0ABP0F8D7_CLALP</name>
<comment type="similarity">
    <text evidence="2 6">Belongs to the DDB1 family.</text>
</comment>
<keyword evidence="4 6" id="KW-0539">Nucleus</keyword>
<proteinExistence type="inferred from homology"/>
<dbReference type="InterPro" id="IPR011047">
    <property type="entry name" value="Quinoprotein_ADH-like_sf"/>
</dbReference>
<comment type="domain">
    <text evidence="6">The core of the protein consists of three WD40 beta-propeller domains.</text>
</comment>
<feature type="domain" description="RSE1/DDB1/CPSF1 second beta-propeller" evidence="10">
    <location>
        <begin position="402"/>
        <end position="723"/>
    </location>
</feature>
<keyword evidence="6" id="KW-0227">DNA damage</keyword>
<dbReference type="InterPro" id="IPR015943">
    <property type="entry name" value="WD40/YVTN_repeat-like_dom_sf"/>
</dbReference>
<dbReference type="SUPFAM" id="SSF50978">
    <property type="entry name" value="WD40 repeat-like"/>
    <property type="match status" value="1"/>
</dbReference>
<dbReference type="PANTHER" id="PTHR10644">
    <property type="entry name" value="DNA REPAIR/RNA PROCESSING CPSF FAMILY"/>
    <property type="match status" value="1"/>
</dbReference>
<dbReference type="InterPro" id="IPR004871">
    <property type="entry name" value="RSE1/DDB1/CPSF1_C"/>
</dbReference>